<evidence type="ECO:0000256" key="1">
    <source>
        <dbReference type="SAM" id="MobiDB-lite"/>
    </source>
</evidence>
<evidence type="ECO:0000313" key="2">
    <source>
        <dbReference type="EMBL" id="MPC78461.1"/>
    </source>
</evidence>
<keyword evidence="3" id="KW-1185">Reference proteome</keyword>
<dbReference type="Proteomes" id="UP000324222">
    <property type="component" value="Unassembled WGS sequence"/>
</dbReference>
<dbReference type="AlphaFoldDB" id="A0A5B7HZF4"/>
<evidence type="ECO:0000313" key="3">
    <source>
        <dbReference type="Proteomes" id="UP000324222"/>
    </source>
</evidence>
<accession>A0A5B7HZF4</accession>
<name>A0A5B7HZF4_PORTR</name>
<gene>
    <name evidence="2" type="ORF">E2C01_072947</name>
</gene>
<dbReference type="EMBL" id="VSRR010048476">
    <property type="protein sequence ID" value="MPC78461.1"/>
    <property type="molecule type" value="Genomic_DNA"/>
</dbReference>
<reference evidence="2 3" key="1">
    <citation type="submission" date="2019-05" db="EMBL/GenBank/DDBJ databases">
        <title>Another draft genome of Portunus trituberculatus and its Hox gene families provides insights of decapod evolution.</title>
        <authorList>
            <person name="Jeong J.-H."/>
            <person name="Song I."/>
            <person name="Kim S."/>
            <person name="Choi T."/>
            <person name="Kim D."/>
            <person name="Ryu S."/>
            <person name="Kim W."/>
        </authorList>
    </citation>
    <scope>NUCLEOTIDE SEQUENCE [LARGE SCALE GENOMIC DNA]</scope>
    <source>
        <tissue evidence="2">Muscle</tissue>
    </source>
</reference>
<comment type="caution">
    <text evidence="2">The sequence shown here is derived from an EMBL/GenBank/DDBJ whole genome shotgun (WGS) entry which is preliminary data.</text>
</comment>
<proteinExistence type="predicted"/>
<sequence>MNLAIHSSTGVSHYVTFFARQPPRSVTAPLLTVQSENSDAQKLKRFIKDASVSSQRRYRAVANRKRREEKVSIGSLVWVKSETQLPGTSTKLNAKWKGPFRVSEVIRHGQLYVVEDSYTGKLVQRAAEKVKPYVSRSEIIPELEEEQTDEREEEEEEDHGLPPRHRRPPRRLIEEC</sequence>
<organism evidence="2 3">
    <name type="scientific">Portunus trituberculatus</name>
    <name type="common">Swimming crab</name>
    <name type="synonym">Neptunus trituberculatus</name>
    <dbReference type="NCBI Taxonomy" id="210409"/>
    <lineage>
        <taxon>Eukaryota</taxon>
        <taxon>Metazoa</taxon>
        <taxon>Ecdysozoa</taxon>
        <taxon>Arthropoda</taxon>
        <taxon>Crustacea</taxon>
        <taxon>Multicrustacea</taxon>
        <taxon>Malacostraca</taxon>
        <taxon>Eumalacostraca</taxon>
        <taxon>Eucarida</taxon>
        <taxon>Decapoda</taxon>
        <taxon>Pleocyemata</taxon>
        <taxon>Brachyura</taxon>
        <taxon>Eubrachyura</taxon>
        <taxon>Portunoidea</taxon>
        <taxon>Portunidae</taxon>
        <taxon>Portuninae</taxon>
        <taxon>Portunus</taxon>
    </lineage>
</organism>
<feature type="region of interest" description="Disordered" evidence="1">
    <location>
        <begin position="137"/>
        <end position="176"/>
    </location>
</feature>
<feature type="compositionally biased region" description="Acidic residues" evidence="1">
    <location>
        <begin position="141"/>
        <end position="158"/>
    </location>
</feature>
<dbReference type="OrthoDB" id="6371339at2759"/>
<protein>
    <submittedName>
        <fullName evidence="2">Uncharacterized protein</fullName>
    </submittedName>
</protein>